<dbReference type="EMBL" id="JAKKPZ010000482">
    <property type="protein sequence ID" value="KAI1694672.1"/>
    <property type="molecule type" value="Genomic_DNA"/>
</dbReference>
<dbReference type="CDD" id="cd05471">
    <property type="entry name" value="pepsin_like"/>
    <property type="match status" value="1"/>
</dbReference>
<dbReference type="PROSITE" id="PS51767">
    <property type="entry name" value="PEPTIDASE_A1"/>
    <property type="match status" value="1"/>
</dbReference>
<gene>
    <name evidence="4" type="ORF">DdX_19991</name>
</gene>
<feature type="chain" id="PRO_5042136811" evidence="2">
    <location>
        <begin position="18"/>
        <end position="411"/>
    </location>
</feature>
<comment type="similarity">
    <text evidence="1">Belongs to the peptidase A1 family.</text>
</comment>
<dbReference type="SUPFAM" id="SSF50630">
    <property type="entry name" value="Acid proteases"/>
    <property type="match status" value="1"/>
</dbReference>
<dbReference type="InterPro" id="IPR021109">
    <property type="entry name" value="Peptidase_aspartic_dom_sf"/>
</dbReference>
<evidence type="ECO:0000313" key="5">
    <source>
        <dbReference type="Proteomes" id="UP001201812"/>
    </source>
</evidence>
<dbReference type="AlphaFoldDB" id="A0AAD4MIS8"/>
<comment type="caution">
    <text evidence="4">The sequence shown here is derived from an EMBL/GenBank/DDBJ whole genome shotgun (WGS) entry which is preliminary data.</text>
</comment>
<dbReference type="GO" id="GO:0006508">
    <property type="term" value="P:proteolysis"/>
    <property type="evidence" value="ECO:0007669"/>
    <property type="project" value="UniProtKB-KW"/>
</dbReference>
<feature type="domain" description="Peptidase A1" evidence="3">
    <location>
        <begin position="78"/>
        <end position="399"/>
    </location>
</feature>
<dbReference type="GO" id="GO:0004190">
    <property type="term" value="F:aspartic-type endopeptidase activity"/>
    <property type="evidence" value="ECO:0007669"/>
    <property type="project" value="InterPro"/>
</dbReference>
<keyword evidence="2" id="KW-0732">Signal</keyword>
<evidence type="ECO:0000256" key="2">
    <source>
        <dbReference type="SAM" id="SignalP"/>
    </source>
</evidence>
<dbReference type="Gene3D" id="2.40.70.10">
    <property type="entry name" value="Acid Proteases"/>
    <property type="match status" value="2"/>
</dbReference>
<dbReference type="InterPro" id="IPR033121">
    <property type="entry name" value="PEPTIDASE_A1"/>
</dbReference>
<dbReference type="InterPro" id="IPR001461">
    <property type="entry name" value="Aspartic_peptidase_A1"/>
</dbReference>
<reference evidence="4" key="1">
    <citation type="submission" date="2022-01" db="EMBL/GenBank/DDBJ databases">
        <title>Genome Sequence Resource for Two Populations of Ditylenchus destructor, the Migratory Endoparasitic Phytonematode.</title>
        <authorList>
            <person name="Zhang H."/>
            <person name="Lin R."/>
            <person name="Xie B."/>
        </authorList>
    </citation>
    <scope>NUCLEOTIDE SEQUENCE</scope>
    <source>
        <strain evidence="4">BazhouSP</strain>
    </source>
</reference>
<keyword evidence="4" id="KW-0378">Hydrolase</keyword>
<dbReference type="Pfam" id="PF00026">
    <property type="entry name" value="Asp"/>
    <property type="match status" value="1"/>
</dbReference>
<dbReference type="PANTHER" id="PTHR47966">
    <property type="entry name" value="BETA-SITE APP-CLEAVING ENZYME, ISOFORM A-RELATED"/>
    <property type="match status" value="1"/>
</dbReference>
<dbReference type="PANTHER" id="PTHR47966:SF45">
    <property type="entry name" value="PEPTIDASE A1 DOMAIN-CONTAINING PROTEIN"/>
    <property type="match status" value="1"/>
</dbReference>
<dbReference type="InterPro" id="IPR034164">
    <property type="entry name" value="Pepsin-like_dom"/>
</dbReference>
<sequence>MFRQIICLVIIFFLAEASVHKFLAKPYRLEGEAAAIRHNAIRNRRLESVPENLRDFESLSKLSPKLALNRTMDTEWIYTANVTIGTPAQTYLMEIDMWYAQDLCIIGSSANLSRVDSNLPPKHTYDPSSSSTYVDKNGNFTDYPCGKGINGSDQIKVDDVSANVVMGVITDKIGYYLRYYPVDGVLGLNPTAPYTNADNLVSQLVGTMDNPIMSWWQNMSRYNEGIAQLTLGGEDTDNCQSNYVYAPQQHRNGTYGDYGVHIASAQIDGVSDNEVSLNTTTALWPDQGRIYCTYDFFYVLTNASNAVYNETIDEWEVDCDLSKTKNIILNIGGSGDKADGTTKQLILTGADYIYHWQYDNTCVVYAYPSEYAQVLELSSRFVNNHCVAYNAKEKTVGFADVKVKNNDPKTY</sequence>
<evidence type="ECO:0000259" key="3">
    <source>
        <dbReference type="PROSITE" id="PS51767"/>
    </source>
</evidence>
<evidence type="ECO:0000256" key="1">
    <source>
        <dbReference type="ARBA" id="ARBA00007447"/>
    </source>
</evidence>
<protein>
    <submittedName>
        <fullName evidence="4">Eukaryotic aspartyl protease domain-containing protein</fullName>
    </submittedName>
</protein>
<feature type="signal peptide" evidence="2">
    <location>
        <begin position="1"/>
        <end position="17"/>
    </location>
</feature>
<name>A0AAD4MIS8_9BILA</name>
<keyword evidence="4" id="KW-0645">Protease</keyword>
<dbReference type="Proteomes" id="UP001201812">
    <property type="component" value="Unassembled WGS sequence"/>
</dbReference>
<accession>A0AAD4MIS8</accession>
<evidence type="ECO:0000313" key="4">
    <source>
        <dbReference type="EMBL" id="KAI1694672.1"/>
    </source>
</evidence>
<organism evidence="4 5">
    <name type="scientific">Ditylenchus destructor</name>
    <dbReference type="NCBI Taxonomy" id="166010"/>
    <lineage>
        <taxon>Eukaryota</taxon>
        <taxon>Metazoa</taxon>
        <taxon>Ecdysozoa</taxon>
        <taxon>Nematoda</taxon>
        <taxon>Chromadorea</taxon>
        <taxon>Rhabditida</taxon>
        <taxon>Tylenchina</taxon>
        <taxon>Tylenchomorpha</taxon>
        <taxon>Sphaerularioidea</taxon>
        <taxon>Anguinidae</taxon>
        <taxon>Anguininae</taxon>
        <taxon>Ditylenchus</taxon>
    </lineage>
</organism>
<proteinExistence type="inferred from homology"/>
<keyword evidence="5" id="KW-1185">Reference proteome</keyword>
<dbReference type="GO" id="GO:0005764">
    <property type="term" value="C:lysosome"/>
    <property type="evidence" value="ECO:0007669"/>
    <property type="project" value="TreeGrafter"/>
</dbReference>